<comment type="caution">
    <text evidence="1">The sequence shown here is derived from an EMBL/GenBank/DDBJ whole genome shotgun (WGS) entry which is preliminary data.</text>
</comment>
<reference evidence="1 2" key="1">
    <citation type="journal article" date="2019" name="Int. J. Syst. Evol. Microbiol.">
        <title>The Global Catalogue of Microorganisms (GCM) 10K type strain sequencing project: providing services to taxonomists for standard genome sequencing and annotation.</title>
        <authorList>
            <consortium name="The Broad Institute Genomics Platform"/>
            <consortium name="The Broad Institute Genome Sequencing Center for Infectious Disease"/>
            <person name="Wu L."/>
            <person name="Ma J."/>
        </authorList>
    </citation>
    <scope>NUCLEOTIDE SEQUENCE [LARGE SCALE GENOMIC DNA]</scope>
    <source>
        <strain evidence="1 2">JCM 13581</strain>
    </source>
</reference>
<name>A0ABN2PWV3_9ACTN</name>
<evidence type="ECO:0000313" key="2">
    <source>
        <dbReference type="Proteomes" id="UP001501303"/>
    </source>
</evidence>
<evidence type="ECO:0000313" key="1">
    <source>
        <dbReference type="EMBL" id="GAA1935340.1"/>
    </source>
</evidence>
<proteinExistence type="predicted"/>
<sequence length="41" mass="4172">MLVAAMCTLVLTTLSAVVLRKVGTIGGDEATVPAEPTKSQV</sequence>
<dbReference type="Proteomes" id="UP001501303">
    <property type="component" value="Unassembled WGS sequence"/>
</dbReference>
<organism evidence="1 2">
    <name type="scientific">Streptomyces sodiiphilus</name>
    <dbReference type="NCBI Taxonomy" id="226217"/>
    <lineage>
        <taxon>Bacteria</taxon>
        <taxon>Bacillati</taxon>
        <taxon>Actinomycetota</taxon>
        <taxon>Actinomycetes</taxon>
        <taxon>Kitasatosporales</taxon>
        <taxon>Streptomycetaceae</taxon>
        <taxon>Streptomyces</taxon>
    </lineage>
</organism>
<keyword evidence="2" id="KW-1185">Reference proteome</keyword>
<dbReference type="EMBL" id="BAAAMJ010000084">
    <property type="protein sequence ID" value="GAA1935340.1"/>
    <property type="molecule type" value="Genomic_DNA"/>
</dbReference>
<accession>A0ABN2PWV3</accession>
<gene>
    <name evidence="1" type="ORF">GCM10009716_47960</name>
</gene>
<protein>
    <submittedName>
        <fullName evidence="1">Uncharacterized protein</fullName>
    </submittedName>
</protein>